<dbReference type="EMBL" id="MU002048">
    <property type="protein sequence ID" value="KAF2790909.1"/>
    <property type="molecule type" value="Genomic_DNA"/>
</dbReference>
<protein>
    <submittedName>
        <fullName evidence="2">Uncharacterized protein</fullName>
    </submittedName>
</protein>
<dbReference type="AlphaFoldDB" id="A0A6A6X3K6"/>
<proteinExistence type="predicted"/>
<keyword evidence="3" id="KW-1185">Reference proteome</keyword>
<dbReference type="OrthoDB" id="3801345at2759"/>
<reference evidence="2" key="1">
    <citation type="journal article" date="2020" name="Stud. Mycol.">
        <title>101 Dothideomycetes genomes: a test case for predicting lifestyles and emergence of pathogens.</title>
        <authorList>
            <person name="Haridas S."/>
            <person name="Albert R."/>
            <person name="Binder M."/>
            <person name="Bloem J."/>
            <person name="Labutti K."/>
            <person name="Salamov A."/>
            <person name="Andreopoulos B."/>
            <person name="Baker S."/>
            <person name="Barry K."/>
            <person name="Bills G."/>
            <person name="Bluhm B."/>
            <person name="Cannon C."/>
            <person name="Castanera R."/>
            <person name="Culley D."/>
            <person name="Daum C."/>
            <person name="Ezra D."/>
            <person name="Gonzalez J."/>
            <person name="Henrissat B."/>
            <person name="Kuo A."/>
            <person name="Liang C."/>
            <person name="Lipzen A."/>
            <person name="Lutzoni F."/>
            <person name="Magnuson J."/>
            <person name="Mondo S."/>
            <person name="Nolan M."/>
            <person name="Ohm R."/>
            <person name="Pangilinan J."/>
            <person name="Park H.-J."/>
            <person name="Ramirez L."/>
            <person name="Alfaro M."/>
            <person name="Sun H."/>
            <person name="Tritt A."/>
            <person name="Yoshinaga Y."/>
            <person name="Zwiers L.-H."/>
            <person name="Turgeon B."/>
            <person name="Goodwin S."/>
            <person name="Spatafora J."/>
            <person name="Crous P."/>
            <person name="Grigoriev I."/>
        </authorList>
    </citation>
    <scope>NUCLEOTIDE SEQUENCE</scope>
    <source>
        <strain evidence="2">CBS 109.77</strain>
    </source>
</reference>
<feature type="compositionally biased region" description="Polar residues" evidence="1">
    <location>
        <begin position="238"/>
        <end position="256"/>
    </location>
</feature>
<dbReference type="Proteomes" id="UP000799757">
    <property type="component" value="Unassembled WGS sequence"/>
</dbReference>
<organism evidence="2 3">
    <name type="scientific">Melanomma pulvis-pyrius CBS 109.77</name>
    <dbReference type="NCBI Taxonomy" id="1314802"/>
    <lineage>
        <taxon>Eukaryota</taxon>
        <taxon>Fungi</taxon>
        <taxon>Dikarya</taxon>
        <taxon>Ascomycota</taxon>
        <taxon>Pezizomycotina</taxon>
        <taxon>Dothideomycetes</taxon>
        <taxon>Pleosporomycetidae</taxon>
        <taxon>Pleosporales</taxon>
        <taxon>Melanommataceae</taxon>
        <taxon>Melanomma</taxon>
    </lineage>
</organism>
<evidence type="ECO:0000313" key="2">
    <source>
        <dbReference type="EMBL" id="KAF2790909.1"/>
    </source>
</evidence>
<accession>A0A6A6X3K6</accession>
<name>A0A6A6X3K6_9PLEO</name>
<sequence>MRLRSTILGASQIPATGTAAKSVAPKAAASQSDKNPSTLELDNDERSIRAAFTFADAANGSDLTFHTRKLLLGESTQHQAWAYLQLFPRKASEVLIYKEYSAVYVKRLVSGANINGLHLQYPFKVFVNKGNAFAHAQLRVLIQYVFLEAREINKVWATNAKTSLRVFKVALSCIDKASKNIGDTGALSESSYPFSPGLASHLGVKHIPYLRSRRRYNPYRPRSAAPKPKSRQLKNEPQDTSDVALPSTTRSDQLSLSPIPELKNSNGKRRVDPNADFIMYEALRKQRAKESQMRVDLRGRMETLERREEERTKKMKVLLEGISSEELAAYSSRGDAI</sequence>
<feature type="region of interest" description="Disordered" evidence="1">
    <location>
        <begin position="215"/>
        <end position="271"/>
    </location>
</feature>
<evidence type="ECO:0000256" key="1">
    <source>
        <dbReference type="SAM" id="MobiDB-lite"/>
    </source>
</evidence>
<evidence type="ECO:0000313" key="3">
    <source>
        <dbReference type="Proteomes" id="UP000799757"/>
    </source>
</evidence>
<gene>
    <name evidence="2" type="ORF">K505DRAFT_340034</name>
</gene>